<name>A0A1T5CXF7_9SPHI</name>
<dbReference type="STRING" id="572036.SAMN05661099_1983"/>
<accession>A0A1T5CXF7</accession>
<protein>
    <submittedName>
        <fullName evidence="1">Uncharacterized protein</fullName>
    </submittedName>
</protein>
<organism evidence="1 2">
    <name type="scientific">Daejeonella lutea</name>
    <dbReference type="NCBI Taxonomy" id="572036"/>
    <lineage>
        <taxon>Bacteria</taxon>
        <taxon>Pseudomonadati</taxon>
        <taxon>Bacteroidota</taxon>
        <taxon>Sphingobacteriia</taxon>
        <taxon>Sphingobacteriales</taxon>
        <taxon>Sphingobacteriaceae</taxon>
        <taxon>Daejeonella</taxon>
    </lineage>
</organism>
<dbReference type="EMBL" id="FUYR01000002">
    <property type="protein sequence ID" value="SKB64016.1"/>
    <property type="molecule type" value="Genomic_DNA"/>
</dbReference>
<gene>
    <name evidence="1" type="ORF">SAMN05661099_1983</name>
</gene>
<evidence type="ECO:0000313" key="1">
    <source>
        <dbReference type="EMBL" id="SKB64016.1"/>
    </source>
</evidence>
<dbReference type="OrthoDB" id="770298at2"/>
<proteinExistence type="predicted"/>
<reference evidence="2" key="1">
    <citation type="submission" date="2017-02" db="EMBL/GenBank/DDBJ databases">
        <authorList>
            <person name="Varghese N."/>
            <person name="Submissions S."/>
        </authorList>
    </citation>
    <scope>NUCLEOTIDE SEQUENCE [LARGE SCALE GENOMIC DNA]</scope>
    <source>
        <strain evidence="2">DSM 22385</strain>
    </source>
</reference>
<dbReference type="RefSeq" id="WP_079702528.1">
    <property type="nucleotide sequence ID" value="NZ_FUYR01000002.1"/>
</dbReference>
<dbReference type="AlphaFoldDB" id="A0A1T5CXF7"/>
<keyword evidence="2" id="KW-1185">Reference proteome</keyword>
<evidence type="ECO:0000313" key="2">
    <source>
        <dbReference type="Proteomes" id="UP000189981"/>
    </source>
</evidence>
<dbReference type="Proteomes" id="UP000189981">
    <property type="component" value="Unassembled WGS sequence"/>
</dbReference>
<sequence length="121" mass="14206">MSIREQVDFGITLTRELAAWVKEQRSLGKAVPNGKFLFEMYVKKNDRLVLVFLNSLSYRYYAKFVAPDVEDYCVKLLRAIEPCVFNSIACEIEPYTSRFEFEHKDGILVKHVRYSFASMIY</sequence>